<evidence type="ECO:0000313" key="3">
    <source>
        <dbReference type="EMBL" id="KIU01178.1"/>
    </source>
</evidence>
<evidence type="ECO:0000256" key="1">
    <source>
        <dbReference type="SAM" id="SignalP"/>
    </source>
</evidence>
<feature type="non-terminal residue" evidence="3">
    <location>
        <position position="102"/>
    </location>
</feature>
<protein>
    <recommendedName>
        <fullName evidence="2">DUF306 domain-containing protein</fullName>
    </recommendedName>
</protein>
<reference evidence="3 4" key="1">
    <citation type="submission" date="2015-01" db="EMBL/GenBank/DDBJ databases">
        <title>Characterization of Swiss Staphylococcus aureus strains involved in food poisoning.</title>
        <authorList>
            <person name="Crovadore J."/>
            <person name="Chablais R."/>
            <person name="Tonacini J."/>
            <person name="Schnyder B."/>
            <person name="Lefort F."/>
        </authorList>
    </citation>
    <scope>NUCLEOTIDE SEQUENCE [LARGE SCALE GENOMIC DNA]</scope>
    <source>
        <strain evidence="3 4">SA-120</strain>
    </source>
</reference>
<dbReference type="PANTHER" id="PTHR35535">
    <property type="entry name" value="HEAT SHOCK PROTEIN HSLJ"/>
    <property type="match status" value="1"/>
</dbReference>
<dbReference type="AlphaFoldDB" id="A0AA40JQG5"/>
<dbReference type="InterPro" id="IPR005184">
    <property type="entry name" value="DUF306_Meta_HslJ"/>
</dbReference>
<gene>
    <name evidence="3" type="ORF">QU38_02515</name>
</gene>
<feature type="chain" id="PRO_5041321729" description="DUF306 domain-containing protein" evidence="1">
    <location>
        <begin position="28"/>
        <end position="102"/>
    </location>
</feature>
<evidence type="ECO:0000313" key="4">
    <source>
        <dbReference type="Proteomes" id="UP000032274"/>
    </source>
</evidence>
<keyword evidence="1" id="KW-0732">Signal</keyword>
<dbReference type="RefSeq" id="WP_044121886.1">
    <property type="nucleotide sequence ID" value="NZ_JXIG01000533.1"/>
</dbReference>
<evidence type="ECO:0000259" key="2">
    <source>
        <dbReference type="Pfam" id="PF03724"/>
    </source>
</evidence>
<feature type="domain" description="DUF306" evidence="2">
    <location>
        <begin position="38"/>
        <end position="93"/>
    </location>
</feature>
<dbReference type="PANTHER" id="PTHR35535:SF2">
    <property type="entry name" value="DUF306 DOMAIN-CONTAINING PROTEIN"/>
    <property type="match status" value="1"/>
</dbReference>
<name>A0AA40JQG5_STAAU</name>
<proteinExistence type="predicted"/>
<dbReference type="EMBL" id="JXIG01000533">
    <property type="protein sequence ID" value="KIU01178.1"/>
    <property type="molecule type" value="Genomic_DNA"/>
</dbReference>
<dbReference type="Gene3D" id="2.40.128.270">
    <property type="match status" value="1"/>
</dbReference>
<feature type="signal peptide" evidence="1">
    <location>
        <begin position="1"/>
        <end position="27"/>
    </location>
</feature>
<organism evidence="3 4">
    <name type="scientific">Staphylococcus aureus</name>
    <dbReference type="NCBI Taxonomy" id="1280"/>
    <lineage>
        <taxon>Bacteria</taxon>
        <taxon>Bacillati</taxon>
        <taxon>Bacillota</taxon>
        <taxon>Bacilli</taxon>
        <taxon>Bacillales</taxon>
        <taxon>Staphylococcaceae</taxon>
        <taxon>Staphylococcus</taxon>
    </lineage>
</organism>
<sequence>MIFSHRAGLAAIGLLALVSASAPTAAAAPAPQRAGTTGLAAHHWELEAWSGRKLPEGKPLRLDFDAGRFSADTGCNRAGGAYRVKGRTIRLGDGKGGFASTL</sequence>
<comment type="caution">
    <text evidence="3">The sequence shown here is derived from an EMBL/GenBank/DDBJ whole genome shotgun (WGS) entry which is preliminary data.</text>
</comment>
<dbReference type="Pfam" id="PF03724">
    <property type="entry name" value="META"/>
    <property type="match status" value="1"/>
</dbReference>
<accession>A0AA40JQG5</accession>
<dbReference type="InterPro" id="IPR038670">
    <property type="entry name" value="HslJ-like_sf"/>
</dbReference>
<dbReference type="InterPro" id="IPR053147">
    <property type="entry name" value="Hsp_HslJ-like"/>
</dbReference>
<dbReference type="Proteomes" id="UP000032274">
    <property type="component" value="Unassembled WGS sequence"/>
</dbReference>